<reference evidence="3" key="1">
    <citation type="submission" date="2009-07" db="EMBL/GenBank/DDBJ databases">
        <title>Complete sequence of Geobacter sp. M21.</title>
        <authorList>
            <consortium name="US DOE Joint Genome Institute"/>
            <person name="Lucas S."/>
            <person name="Copeland A."/>
            <person name="Lapidus A."/>
            <person name="Glavina del Rio T."/>
            <person name="Dalin E."/>
            <person name="Tice H."/>
            <person name="Bruce D."/>
            <person name="Goodwin L."/>
            <person name="Pitluck S."/>
            <person name="Saunders E."/>
            <person name="Brettin T."/>
            <person name="Detter J.C."/>
            <person name="Han C."/>
            <person name="Larimer F."/>
            <person name="Land M."/>
            <person name="Hauser L."/>
            <person name="Kyrpides N."/>
            <person name="Ovchinnikova G."/>
            <person name="Lovley D."/>
        </authorList>
    </citation>
    <scope>NUCLEOTIDE SEQUENCE [LARGE SCALE GENOMIC DNA]</scope>
    <source>
        <strain evidence="3">M21</strain>
    </source>
</reference>
<keyword evidence="2" id="KW-1133">Transmembrane helix</keyword>
<protein>
    <submittedName>
        <fullName evidence="3">Uncharacterized protein</fullName>
    </submittedName>
</protein>
<dbReference type="STRING" id="443144.GM21_1397"/>
<dbReference type="AlphaFoldDB" id="C6E4F8"/>
<evidence type="ECO:0000313" key="3">
    <source>
        <dbReference type="EMBL" id="ACT17456.1"/>
    </source>
</evidence>
<proteinExistence type="predicted"/>
<keyword evidence="1" id="KW-0175">Coiled coil</keyword>
<sequence>MEIFGGFMMMMSILGFFLVVIWFLVPFLILSIKGKVDRTLVVLEEMEKRIAAIERTLEITRDAAPADPQNHPQHPVAPEP</sequence>
<dbReference type="EMBL" id="CP001661">
    <property type="protein sequence ID" value="ACT17456.1"/>
    <property type="molecule type" value="Genomic_DNA"/>
</dbReference>
<feature type="transmembrane region" description="Helical" evidence="2">
    <location>
        <begin position="6"/>
        <end position="30"/>
    </location>
</feature>
<keyword evidence="2" id="KW-0472">Membrane</keyword>
<dbReference type="HOGENOM" id="CLU_192877_1_0_7"/>
<organism evidence="3">
    <name type="scientific">Geobacter sp. (strain M21)</name>
    <dbReference type="NCBI Taxonomy" id="443144"/>
    <lineage>
        <taxon>Bacteria</taxon>
        <taxon>Pseudomonadati</taxon>
        <taxon>Thermodesulfobacteriota</taxon>
        <taxon>Desulfuromonadia</taxon>
        <taxon>Geobacterales</taxon>
        <taxon>Geobacteraceae</taxon>
        <taxon>Geobacter</taxon>
    </lineage>
</organism>
<accession>C6E4F8</accession>
<dbReference type="KEGG" id="gem:GM21_1397"/>
<feature type="coiled-coil region" evidence="1">
    <location>
        <begin position="36"/>
        <end position="63"/>
    </location>
</feature>
<dbReference type="OrthoDB" id="5397860at2"/>
<gene>
    <name evidence="3" type="ordered locus">GM21_1397</name>
</gene>
<keyword evidence="2" id="KW-0812">Transmembrane</keyword>
<evidence type="ECO:0000256" key="2">
    <source>
        <dbReference type="SAM" id="Phobius"/>
    </source>
</evidence>
<dbReference type="eggNOG" id="ENOG502ZEBJ">
    <property type="taxonomic scope" value="Bacteria"/>
</dbReference>
<evidence type="ECO:0000256" key="1">
    <source>
        <dbReference type="SAM" id="Coils"/>
    </source>
</evidence>
<name>C6E4F8_GEOSM</name>